<reference evidence="1 2" key="1">
    <citation type="journal article" date="2022" name="Nat. Genet.">
        <title>Improved pea reference genome and pan-genome highlight genomic features and evolutionary characteristics.</title>
        <authorList>
            <person name="Yang T."/>
            <person name="Liu R."/>
            <person name="Luo Y."/>
            <person name="Hu S."/>
            <person name="Wang D."/>
            <person name="Wang C."/>
            <person name="Pandey M.K."/>
            <person name="Ge S."/>
            <person name="Xu Q."/>
            <person name="Li N."/>
            <person name="Li G."/>
            <person name="Huang Y."/>
            <person name="Saxena R.K."/>
            <person name="Ji Y."/>
            <person name="Li M."/>
            <person name="Yan X."/>
            <person name="He Y."/>
            <person name="Liu Y."/>
            <person name="Wang X."/>
            <person name="Xiang C."/>
            <person name="Varshney R.K."/>
            <person name="Ding H."/>
            <person name="Gao S."/>
            <person name="Zong X."/>
        </authorList>
    </citation>
    <scope>NUCLEOTIDE SEQUENCE [LARGE SCALE GENOMIC DNA]</scope>
    <source>
        <strain evidence="1 2">cv. Zhongwan 6</strain>
    </source>
</reference>
<name>A0A9D5BJ21_PEA</name>
<organism evidence="1 2">
    <name type="scientific">Pisum sativum</name>
    <name type="common">Garden pea</name>
    <name type="synonym">Lathyrus oleraceus</name>
    <dbReference type="NCBI Taxonomy" id="3888"/>
    <lineage>
        <taxon>Eukaryota</taxon>
        <taxon>Viridiplantae</taxon>
        <taxon>Streptophyta</taxon>
        <taxon>Embryophyta</taxon>
        <taxon>Tracheophyta</taxon>
        <taxon>Spermatophyta</taxon>
        <taxon>Magnoliopsida</taxon>
        <taxon>eudicotyledons</taxon>
        <taxon>Gunneridae</taxon>
        <taxon>Pentapetalae</taxon>
        <taxon>rosids</taxon>
        <taxon>fabids</taxon>
        <taxon>Fabales</taxon>
        <taxon>Fabaceae</taxon>
        <taxon>Papilionoideae</taxon>
        <taxon>50 kb inversion clade</taxon>
        <taxon>NPAAA clade</taxon>
        <taxon>Hologalegina</taxon>
        <taxon>IRL clade</taxon>
        <taxon>Fabeae</taxon>
        <taxon>Lathyrus</taxon>
    </lineage>
</organism>
<dbReference type="EMBL" id="JAMSHJ010000001">
    <property type="protein sequence ID" value="KAI5444387.1"/>
    <property type="molecule type" value="Genomic_DNA"/>
</dbReference>
<dbReference type="Proteomes" id="UP001058974">
    <property type="component" value="Chromosome 1"/>
</dbReference>
<gene>
    <name evidence="1" type="ORF">KIW84_012860</name>
</gene>
<dbReference type="Gramene" id="Psat01G0286000-T1">
    <property type="protein sequence ID" value="KAI5444387.1"/>
    <property type="gene ID" value="KIW84_012860"/>
</dbReference>
<comment type="caution">
    <text evidence="1">The sequence shown here is derived from an EMBL/GenBank/DDBJ whole genome shotgun (WGS) entry which is preliminary data.</text>
</comment>
<accession>A0A9D5BJ21</accession>
<proteinExistence type="predicted"/>
<sequence length="171" mass="19590">MDEMSWYSELARLLGSNFEHVSMFSTAAGSWRLDMLQVSCDARLEYNDSGGIVTGRDLVAAWFIAGCTPWFTSWKIWKPTVHHAAMRDILAERYPDDAALGALGLFNSVRWMLNNLGGSRTTGTHFRMFNRNYSINQYQLADLLSFPHGDEFACRYPLEGEWESNALDFWQ</sequence>
<evidence type="ECO:0000313" key="2">
    <source>
        <dbReference type="Proteomes" id="UP001058974"/>
    </source>
</evidence>
<protein>
    <submittedName>
        <fullName evidence="1">Uncharacterized protein</fullName>
    </submittedName>
</protein>
<dbReference type="AlphaFoldDB" id="A0A9D5BJ21"/>
<keyword evidence="2" id="KW-1185">Reference proteome</keyword>
<evidence type="ECO:0000313" key="1">
    <source>
        <dbReference type="EMBL" id="KAI5444387.1"/>
    </source>
</evidence>